<evidence type="ECO:0008006" key="4">
    <source>
        <dbReference type="Google" id="ProtNLM"/>
    </source>
</evidence>
<dbReference type="Pfam" id="PF24124">
    <property type="entry name" value="YphA"/>
    <property type="match status" value="1"/>
</dbReference>
<evidence type="ECO:0000256" key="1">
    <source>
        <dbReference type="SAM" id="Phobius"/>
    </source>
</evidence>
<dbReference type="EMBL" id="CP003332">
    <property type="protein sequence ID" value="AFJ62464.1"/>
    <property type="molecule type" value="Genomic_DNA"/>
</dbReference>
<feature type="transmembrane region" description="Helical" evidence="1">
    <location>
        <begin position="91"/>
        <end position="110"/>
    </location>
</feature>
<dbReference type="HOGENOM" id="CLU_112323_0_0_9"/>
<gene>
    <name evidence="2" type="ORF">MUS_2536</name>
</gene>
<feature type="transmembrane region" description="Helical" evidence="1">
    <location>
        <begin position="142"/>
        <end position="160"/>
    </location>
</feature>
<dbReference type="PIRSF" id="PIRSF036710">
    <property type="entry name" value="YphA_Bacsu"/>
    <property type="match status" value="1"/>
</dbReference>
<feature type="transmembrane region" description="Helical" evidence="1">
    <location>
        <begin position="17"/>
        <end position="34"/>
    </location>
</feature>
<dbReference type="AlphaFoldDB" id="I2C740"/>
<dbReference type="Proteomes" id="UP000002878">
    <property type="component" value="Chromosome"/>
</dbReference>
<feature type="transmembrane region" description="Helical" evidence="1">
    <location>
        <begin position="172"/>
        <end position="191"/>
    </location>
</feature>
<feature type="transmembrane region" description="Helical" evidence="1">
    <location>
        <begin position="66"/>
        <end position="84"/>
    </location>
</feature>
<dbReference type="KEGG" id="bqy:MUS_2536"/>
<reference evidence="2 3" key="1">
    <citation type="journal article" date="2012" name="J. Biotechnol.">
        <title>Genome sequence of the plant growth promoting strain Bacillus amyloliquefaciens subsp. plantarum B9601-Y2 and expression of mersacidin and other secondary metabolites.</title>
        <authorList>
            <person name="He P."/>
            <person name="Hao K."/>
            <person name="Blom J."/>
            <person name="Ruckert C."/>
            <person name="Vater J."/>
            <person name="Mao Z."/>
            <person name="Wu Y."/>
            <person name="Hou M."/>
            <person name="He P."/>
            <person name="He Y."/>
            <person name="Borriss R."/>
        </authorList>
    </citation>
    <scope>NUCLEOTIDE SEQUENCE [LARGE SCALE GENOMIC DNA]</scope>
    <source>
        <strain evidence="2">Y2</strain>
    </source>
</reference>
<keyword evidence="1" id="KW-1133">Transmembrane helix</keyword>
<evidence type="ECO:0000313" key="3">
    <source>
        <dbReference type="Proteomes" id="UP000002878"/>
    </source>
</evidence>
<sequence length="213" mass="23961">MRSRSILIRGGAIMEPFYYYWSMWFLWILATFIFAKTKSRFYVSVFILTNMMASIHQITAYFTLNAAYVMFFTAAFVYAGSLGMHKRLRNIVIHLTASAAYGFIFLFALYDPVWFIIKPEWAAVILLTVITLSVEGRFPERLCLFVLGMCQGELLYAAVIRNIAGAAAVGDYQWLSGCSAGVILLVGLTTYEQLAARISQKSKKQGKGATKMS</sequence>
<dbReference type="PATRIC" id="fig|1126211.3.peg.2415"/>
<dbReference type="InterPro" id="IPR014617">
    <property type="entry name" value="YphA_Bacsu"/>
</dbReference>
<name>I2C740_BACAY</name>
<keyword evidence="1" id="KW-0812">Transmembrane</keyword>
<evidence type="ECO:0000313" key="2">
    <source>
        <dbReference type="EMBL" id="AFJ62464.1"/>
    </source>
</evidence>
<proteinExistence type="predicted"/>
<feature type="transmembrane region" description="Helical" evidence="1">
    <location>
        <begin position="116"/>
        <end position="135"/>
    </location>
</feature>
<protein>
    <recommendedName>
        <fullName evidence="4">Integral inner membrane protein</fullName>
    </recommendedName>
</protein>
<accession>I2C740</accession>
<organism evidence="2 3">
    <name type="scientific">Bacillus amyloliquefaciens (strain Y2)</name>
    <name type="common">Bacillus amyloliquefaciens subsp. plantarum (strain B9601-Y2)</name>
    <dbReference type="NCBI Taxonomy" id="1155777"/>
    <lineage>
        <taxon>Bacteria</taxon>
        <taxon>Bacillati</taxon>
        <taxon>Bacillota</taxon>
        <taxon>Bacilli</taxon>
        <taxon>Bacillales</taxon>
        <taxon>Bacillaceae</taxon>
        <taxon>Bacillus</taxon>
        <taxon>Bacillus amyloliquefaciens group</taxon>
    </lineage>
</organism>
<keyword evidence="1" id="KW-0472">Membrane</keyword>